<dbReference type="PANTHER" id="PTHR30065">
    <property type="entry name" value="FLAGELLAR BIOSYNTHETIC PROTEIN FLIR"/>
    <property type="match status" value="1"/>
</dbReference>
<dbReference type="InterPro" id="IPR006303">
    <property type="entry name" value="FliR"/>
</dbReference>
<keyword evidence="12" id="KW-1185">Reference proteome</keyword>
<dbReference type="Pfam" id="PF01311">
    <property type="entry name" value="Bac_export_1"/>
    <property type="match status" value="1"/>
</dbReference>
<evidence type="ECO:0000256" key="3">
    <source>
        <dbReference type="ARBA" id="ARBA00021717"/>
    </source>
</evidence>
<comment type="subcellular location">
    <subcellularLocation>
        <location evidence="10">Cell membrane</location>
        <topology evidence="10">Multi-pass membrane protein</topology>
    </subcellularLocation>
    <subcellularLocation>
        <location evidence="10">Bacterial flagellum basal body</location>
    </subcellularLocation>
</comment>
<evidence type="ECO:0000256" key="9">
    <source>
        <dbReference type="NCBIfam" id="TIGR01400"/>
    </source>
</evidence>
<evidence type="ECO:0000256" key="5">
    <source>
        <dbReference type="ARBA" id="ARBA00022692"/>
    </source>
</evidence>
<keyword evidence="5 10" id="KW-0812">Transmembrane</keyword>
<evidence type="ECO:0000256" key="4">
    <source>
        <dbReference type="ARBA" id="ARBA00022475"/>
    </source>
</evidence>
<sequence length="257" mass="28668">MDVIVFLETKFWVWAIIFARIVGLTISAPVIGSRTIPFYLRLFSSLFISWITLPLVNLTIPDLPIFYLITIILINFFLGILIGLISYIPIAAIQFAGQFFAFQMGFAMAGIFDPISGEESPIIGQLSFLIGIFAFLSFKLHILLFQVIINSFHSIPLIFSINTAFLPEILSTFGKVFEIGAQLAVPMSAFMLCVNISLGIVSRMIPQINVFIVGLPLNILVGSLILLTIIGVWVEIFSNNMTEIIKWINSIMNLILK</sequence>
<feature type="transmembrane region" description="Helical" evidence="10">
    <location>
        <begin position="157"/>
        <end position="177"/>
    </location>
</feature>
<gene>
    <name evidence="11" type="primary">fliR</name>
    <name evidence="11" type="ORF">JRV97_09100</name>
</gene>
<evidence type="ECO:0000256" key="6">
    <source>
        <dbReference type="ARBA" id="ARBA00022989"/>
    </source>
</evidence>
<keyword evidence="11" id="KW-0966">Cell projection</keyword>
<name>A0ABY8PPF3_9BACT</name>
<feature type="transmembrane region" description="Helical" evidence="10">
    <location>
        <begin position="208"/>
        <end position="234"/>
    </location>
</feature>
<protein>
    <recommendedName>
        <fullName evidence="3 9">Flagellar biosynthetic protein FliR</fullName>
    </recommendedName>
</protein>
<accession>A0ABY8PPF3</accession>
<keyword evidence="4 10" id="KW-1003">Cell membrane</keyword>
<evidence type="ECO:0000256" key="1">
    <source>
        <dbReference type="ARBA" id="ARBA00002578"/>
    </source>
</evidence>
<feature type="transmembrane region" description="Helical" evidence="10">
    <location>
        <begin position="122"/>
        <end position="145"/>
    </location>
</feature>
<keyword evidence="7 10" id="KW-0472">Membrane</keyword>
<evidence type="ECO:0000313" key="11">
    <source>
        <dbReference type="EMBL" id="WGS64519.1"/>
    </source>
</evidence>
<keyword evidence="11" id="KW-0282">Flagellum</keyword>
<dbReference type="Proteomes" id="UP001232493">
    <property type="component" value="Chromosome"/>
</dbReference>
<organism evidence="11 12">
    <name type="scientific">Marinitoga aeolica</name>
    <dbReference type="NCBI Taxonomy" id="2809031"/>
    <lineage>
        <taxon>Bacteria</taxon>
        <taxon>Thermotogati</taxon>
        <taxon>Thermotogota</taxon>
        <taxon>Thermotogae</taxon>
        <taxon>Petrotogales</taxon>
        <taxon>Petrotogaceae</taxon>
        <taxon>Marinitoga</taxon>
    </lineage>
</organism>
<feature type="transmembrane region" description="Helical" evidence="10">
    <location>
        <begin position="183"/>
        <end position="201"/>
    </location>
</feature>
<feature type="transmembrane region" description="Helical" evidence="10">
    <location>
        <begin position="95"/>
        <end position="116"/>
    </location>
</feature>
<dbReference type="InterPro" id="IPR002010">
    <property type="entry name" value="T3SS_IM_R"/>
</dbReference>
<evidence type="ECO:0000256" key="8">
    <source>
        <dbReference type="ARBA" id="ARBA00023143"/>
    </source>
</evidence>
<keyword evidence="8 10" id="KW-0975">Bacterial flagellum</keyword>
<reference evidence="11 12" key="1">
    <citation type="submission" date="2021-02" db="EMBL/GenBank/DDBJ databases">
        <title>Characterization of Marinitoga sp. nov. str. BP5-C20A.</title>
        <authorList>
            <person name="Erauso G."/>
            <person name="Postec A."/>
        </authorList>
    </citation>
    <scope>NUCLEOTIDE SEQUENCE [LARGE SCALE GENOMIC DNA]</scope>
    <source>
        <strain evidence="11 12">BP5-C20A</strain>
    </source>
</reference>
<evidence type="ECO:0000256" key="2">
    <source>
        <dbReference type="ARBA" id="ARBA00009772"/>
    </source>
</evidence>
<comment type="similarity">
    <text evidence="2 10">Belongs to the FliR/MopE/SpaR family.</text>
</comment>
<evidence type="ECO:0000256" key="10">
    <source>
        <dbReference type="RuleBase" id="RU362071"/>
    </source>
</evidence>
<dbReference type="RefSeq" id="WP_280998239.1">
    <property type="nucleotide sequence ID" value="NZ_CP069362.1"/>
</dbReference>
<proteinExistence type="inferred from homology"/>
<feature type="transmembrane region" description="Helical" evidence="10">
    <location>
        <begin position="38"/>
        <end position="60"/>
    </location>
</feature>
<dbReference type="EMBL" id="CP069362">
    <property type="protein sequence ID" value="WGS64519.1"/>
    <property type="molecule type" value="Genomic_DNA"/>
</dbReference>
<dbReference type="PRINTS" id="PR00953">
    <property type="entry name" value="TYPE3IMRPROT"/>
</dbReference>
<feature type="transmembrane region" description="Helical" evidence="10">
    <location>
        <begin position="12"/>
        <end position="31"/>
    </location>
</feature>
<evidence type="ECO:0000313" key="12">
    <source>
        <dbReference type="Proteomes" id="UP001232493"/>
    </source>
</evidence>
<keyword evidence="11" id="KW-0969">Cilium</keyword>
<keyword evidence="6 10" id="KW-1133">Transmembrane helix</keyword>
<feature type="transmembrane region" description="Helical" evidence="10">
    <location>
        <begin position="66"/>
        <end position="88"/>
    </location>
</feature>
<evidence type="ECO:0000256" key="7">
    <source>
        <dbReference type="ARBA" id="ARBA00023136"/>
    </source>
</evidence>
<comment type="function">
    <text evidence="1 10">Role in flagellar biosynthesis.</text>
</comment>
<dbReference type="PANTHER" id="PTHR30065:SF1">
    <property type="entry name" value="SURFACE PRESENTATION OF ANTIGENS PROTEIN SPAR"/>
    <property type="match status" value="1"/>
</dbReference>
<dbReference type="NCBIfam" id="TIGR01400">
    <property type="entry name" value="fliR"/>
    <property type="match status" value="1"/>
</dbReference>